<dbReference type="OrthoDB" id="311718at2"/>
<keyword evidence="4" id="KW-1185">Reference proteome</keyword>
<dbReference type="PANTHER" id="PTHR13847:SF285">
    <property type="entry name" value="FAD DEPENDENT OXIDOREDUCTASE DOMAIN-CONTAINING PROTEIN"/>
    <property type="match status" value="1"/>
</dbReference>
<evidence type="ECO:0000313" key="4">
    <source>
        <dbReference type="Proteomes" id="UP000242757"/>
    </source>
</evidence>
<dbReference type="EMBL" id="NBIM01000004">
    <property type="protein sequence ID" value="OXY81378.1"/>
    <property type="molecule type" value="Genomic_DNA"/>
</dbReference>
<organism evidence="3 4">
    <name type="scientific">Oceanimonas doudoroffii</name>
    <dbReference type="NCBI Taxonomy" id="84158"/>
    <lineage>
        <taxon>Bacteria</taxon>
        <taxon>Pseudomonadati</taxon>
        <taxon>Pseudomonadota</taxon>
        <taxon>Gammaproteobacteria</taxon>
        <taxon>Aeromonadales</taxon>
        <taxon>Aeromonadaceae</taxon>
        <taxon>Oceanimonas</taxon>
    </lineage>
</organism>
<evidence type="ECO:0000256" key="1">
    <source>
        <dbReference type="ARBA" id="ARBA00023002"/>
    </source>
</evidence>
<dbReference type="InterPro" id="IPR017715">
    <property type="entry name" value="NH2-phosphonate_OxRdtase"/>
</dbReference>
<dbReference type="Gene3D" id="3.30.9.10">
    <property type="entry name" value="D-Amino Acid Oxidase, subunit A, domain 2"/>
    <property type="match status" value="1"/>
</dbReference>
<protein>
    <submittedName>
        <fullName evidence="3">FAD-dependent oxidoreductase</fullName>
    </submittedName>
</protein>
<dbReference type="InterPro" id="IPR036188">
    <property type="entry name" value="FAD/NAD-bd_sf"/>
</dbReference>
<accession>A0A233RD99</accession>
<dbReference type="RefSeq" id="WP_094201214.1">
    <property type="nucleotide sequence ID" value="NZ_NBIM01000004.1"/>
</dbReference>
<proteinExistence type="predicted"/>
<keyword evidence="1" id="KW-0560">Oxidoreductase</keyword>
<comment type="caution">
    <text evidence="3">The sequence shown here is derived from an EMBL/GenBank/DDBJ whole genome shotgun (WGS) entry which is preliminary data.</text>
</comment>
<dbReference type="InterPro" id="IPR006076">
    <property type="entry name" value="FAD-dep_OxRdtase"/>
</dbReference>
<dbReference type="AlphaFoldDB" id="A0A233RD99"/>
<reference evidence="3 4" key="1">
    <citation type="submission" date="2017-08" db="EMBL/GenBank/DDBJ databases">
        <title>A Genome Sequence of Oceanimonas doudoroffii ATCC 27123T.</title>
        <authorList>
            <person name="Brennan M.A."/>
            <person name="Maclea K.S."/>
            <person name="Mcclelland W.D."/>
            <person name="Trachtenberg A.M."/>
        </authorList>
    </citation>
    <scope>NUCLEOTIDE SEQUENCE [LARGE SCALE GENOMIC DNA]</scope>
    <source>
        <strain evidence="3 4">ATCC 27123</strain>
    </source>
</reference>
<dbReference type="SUPFAM" id="SSF51905">
    <property type="entry name" value="FAD/NAD(P)-binding domain"/>
    <property type="match status" value="1"/>
</dbReference>
<feature type="domain" description="FAD dependent oxidoreductase" evidence="2">
    <location>
        <begin position="32"/>
        <end position="395"/>
    </location>
</feature>
<gene>
    <name evidence="3" type="ORF">B6S08_12885</name>
</gene>
<evidence type="ECO:0000259" key="2">
    <source>
        <dbReference type="Pfam" id="PF01266"/>
    </source>
</evidence>
<dbReference type="GO" id="GO:0005737">
    <property type="term" value="C:cytoplasm"/>
    <property type="evidence" value="ECO:0007669"/>
    <property type="project" value="TreeGrafter"/>
</dbReference>
<dbReference type="GO" id="GO:0016491">
    <property type="term" value="F:oxidoreductase activity"/>
    <property type="evidence" value="ECO:0007669"/>
    <property type="project" value="UniProtKB-KW"/>
</dbReference>
<name>A0A233RD99_9GAMM</name>
<evidence type="ECO:0000313" key="3">
    <source>
        <dbReference type="EMBL" id="OXY81378.1"/>
    </source>
</evidence>
<sequence length="467" mass="50942">MPTPQRPFWLQQALEREQPAPAAPLDRHLEADVCIVGGGYTGLWSAIRLKQAEPTLNIVVLERELCGSGASGRNGGCLLTWSTKYPSLRRRYGEQEAARLVRASEQAVLEIRDFCEQHGIDAELRIDGTCYTATNGAQSGAMDRLVAVLEHAGLNSWSSLNEGELLAHTGSEAHLEGHFSPLAGSVQPALLVRGQRRVALSLGIAIFEHSPMTRLGRGRPARVETAQGSVTAGKVILALNAWTPSLFREFDKHLVLVSSDMAITTPAPAELKRLGLNHGAAVVDGRTFVHYYRSTPDGRLMLGKGGNLFAYGNRLHAAFDQPSRYRAMLKAALQRFFPGLRAGIEATWTGPSDRSATGLPFFGRLEGDGDIYYGLGYSGNGVVQSLLGAKILTSLVLGRNDEWARCGLARGPQGRFPPEPVRWLGAMTVRNAIRRKENAEDRGDMPWPWDRWLARFADAAGKADKEA</sequence>
<dbReference type="Pfam" id="PF01266">
    <property type="entry name" value="DAO"/>
    <property type="match status" value="1"/>
</dbReference>
<dbReference type="NCBIfam" id="TIGR03329">
    <property type="entry name" value="Phn_aa_oxid"/>
    <property type="match status" value="1"/>
</dbReference>
<dbReference type="Gene3D" id="3.50.50.60">
    <property type="entry name" value="FAD/NAD(P)-binding domain"/>
    <property type="match status" value="1"/>
</dbReference>
<dbReference type="PANTHER" id="PTHR13847">
    <property type="entry name" value="SARCOSINE DEHYDROGENASE-RELATED"/>
    <property type="match status" value="1"/>
</dbReference>
<dbReference type="Proteomes" id="UP000242757">
    <property type="component" value="Unassembled WGS sequence"/>
</dbReference>